<keyword evidence="4" id="KW-0963">Cytoplasm</keyword>
<gene>
    <name evidence="11" type="primary">LOC111130555</name>
</gene>
<accession>A0A8B8E0T2</accession>
<sequence>MVCEKCQKKLGKVITPDPWKSGARNTTESGGRTVNENKALTSKKNRFTPYQTFTKCRICKSSVHQAGSHYCQGCAYKKDDTSSSESEYSKTLKIITKLSQKYLSTSDSKKKSSNPKVKNKKSPDQAYDGDEENTSPGESESGGSVSSKSKSSLYDFDEEDPEPVTSSLKKPKTKRKRSPPTATLQGGKSKSAKGKSSPPPVKSSSESKASTAKKPRCKKVSPSESTPMDVCPVLSTNSSESPISRRSSLKGKNVSFSPNVSEILPATFTPIVTLEKLDVDHVEGSQRQLRKRKHEPAIVQNVKSPKIKKDTLTSKEKFMKKEKSRDSGMYLSPEIIAEKDFKAQAVSTPFNPSNVPIQASLKTYRDPSLLNVSPVKKAPHDPVTPLSDYASMDSITHQLTFDDSMTDSEKSRTQNIELFSTGEELTVNKSFQKTYKAPKKKQEKKKTPKTNVKVNEWMEKMNTEFSEIEGFELSIEDNA</sequence>
<dbReference type="GO" id="GO:0005737">
    <property type="term" value="C:cytoplasm"/>
    <property type="evidence" value="ECO:0007669"/>
    <property type="project" value="UniProtKB-SubCell"/>
</dbReference>
<dbReference type="GO" id="GO:0031122">
    <property type="term" value="P:cytoplasmic microtubule organization"/>
    <property type="evidence" value="ECO:0007669"/>
    <property type="project" value="TreeGrafter"/>
</dbReference>
<evidence type="ECO:0000256" key="2">
    <source>
        <dbReference type="ARBA" id="ARBA00009021"/>
    </source>
</evidence>
<dbReference type="Proteomes" id="UP000694844">
    <property type="component" value="Chromosome 4"/>
</dbReference>
<evidence type="ECO:0000256" key="4">
    <source>
        <dbReference type="ARBA" id="ARBA00022490"/>
    </source>
</evidence>
<feature type="compositionally biased region" description="Polar residues" evidence="9">
    <location>
        <begin position="23"/>
        <end position="40"/>
    </location>
</feature>
<organism evidence="10 11">
    <name type="scientific">Crassostrea virginica</name>
    <name type="common">Eastern oyster</name>
    <dbReference type="NCBI Taxonomy" id="6565"/>
    <lineage>
        <taxon>Eukaryota</taxon>
        <taxon>Metazoa</taxon>
        <taxon>Spiralia</taxon>
        <taxon>Lophotrochozoa</taxon>
        <taxon>Mollusca</taxon>
        <taxon>Bivalvia</taxon>
        <taxon>Autobranchia</taxon>
        <taxon>Pteriomorphia</taxon>
        <taxon>Ostreida</taxon>
        <taxon>Ostreoidea</taxon>
        <taxon>Ostreidae</taxon>
        <taxon>Crassostrea</taxon>
    </lineage>
</organism>
<feature type="compositionally biased region" description="Basic residues" evidence="9">
    <location>
        <begin position="169"/>
        <end position="178"/>
    </location>
</feature>
<reference evidence="11" key="1">
    <citation type="submission" date="2025-08" db="UniProtKB">
        <authorList>
            <consortium name="RefSeq"/>
        </authorList>
    </citation>
    <scope>IDENTIFICATION</scope>
    <source>
        <tissue evidence="11">Whole sample</tissue>
    </source>
</reference>
<dbReference type="PANTHER" id="PTHR11805">
    <property type="entry name" value="CYSTEINE-RICH PDZ-BINDING PROTEIN"/>
    <property type="match status" value="1"/>
</dbReference>
<dbReference type="PANTHER" id="PTHR11805:SF1">
    <property type="entry name" value="CYSTEINE-RICH PDZ-BINDING PROTEIN"/>
    <property type="match status" value="1"/>
</dbReference>
<feature type="compositionally biased region" description="Low complexity" evidence="9">
    <location>
        <begin position="235"/>
        <end position="246"/>
    </location>
</feature>
<comment type="subcellular location">
    <subcellularLocation>
        <location evidence="1">Cytoplasm</location>
    </subcellularLocation>
</comment>
<feature type="region of interest" description="Disordered" evidence="9">
    <location>
        <begin position="283"/>
        <end position="311"/>
    </location>
</feature>
<evidence type="ECO:0000256" key="8">
    <source>
        <dbReference type="ARBA" id="ARBA00032518"/>
    </source>
</evidence>
<evidence type="ECO:0000256" key="1">
    <source>
        <dbReference type="ARBA" id="ARBA00004496"/>
    </source>
</evidence>
<evidence type="ECO:0000256" key="9">
    <source>
        <dbReference type="SAM" id="MobiDB-lite"/>
    </source>
</evidence>
<dbReference type="Pfam" id="PF10235">
    <property type="entry name" value="Cript"/>
    <property type="match status" value="1"/>
</dbReference>
<keyword evidence="10" id="KW-1185">Reference proteome</keyword>
<feature type="compositionally biased region" description="Basic residues" evidence="9">
    <location>
        <begin position="111"/>
        <end position="120"/>
    </location>
</feature>
<dbReference type="AlphaFoldDB" id="A0A8B8E0T2"/>
<dbReference type="InterPro" id="IPR019367">
    <property type="entry name" value="PDZ-binding_CRIPT"/>
</dbReference>
<dbReference type="OrthoDB" id="147332at2759"/>
<proteinExistence type="inferred from homology"/>
<protein>
    <recommendedName>
        <fullName evidence="3">Cysteine-rich PDZ-binding protein</fullName>
    </recommendedName>
    <alternativeName>
        <fullName evidence="8">Cysteine-rich interactor of PDZ three</fullName>
    </alternativeName>
</protein>
<name>A0A8B8E0T2_CRAVI</name>
<feature type="compositionally biased region" description="Low complexity" evidence="9">
    <location>
        <begin position="135"/>
        <end position="152"/>
    </location>
</feature>
<dbReference type="GO" id="GO:0008017">
    <property type="term" value="F:microtubule binding"/>
    <property type="evidence" value="ECO:0007669"/>
    <property type="project" value="TreeGrafter"/>
</dbReference>
<evidence type="ECO:0000313" key="11">
    <source>
        <dbReference type="RefSeq" id="XP_022333413.1"/>
    </source>
</evidence>
<evidence type="ECO:0000256" key="6">
    <source>
        <dbReference type="ARBA" id="ARBA00022728"/>
    </source>
</evidence>
<dbReference type="GeneID" id="111130555"/>
<feature type="region of interest" description="Disordered" evidence="9">
    <location>
        <begin position="17"/>
        <end position="43"/>
    </location>
</feature>
<comment type="similarity">
    <text evidence="2">Belongs to the CRIPT family.</text>
</comment>
<evidence type="ECO:0000256" key="3">
    <source>
        <dbReference type="ARBA" id="ARBA00018615"/>
    </source>
</evidence>
<feature type="region of interest" description="Disordered" evidence="9">
    <location>
        <begin position="102"/>
        <end position="256"/>
    </location>
</feature>
<dbReference type="RefSeq" id="XP_022333413.1">
    <property type="nucleotide sequence ID" value="XM_022477705.1"/>
</dbReference>
<evidence type="ECO:0000256" key="5">
    <source>
        <dbReference type="ARBA" id="ARBA00022664"/>
    </source>
</evidence>
<keyword evidence="6" id="KW-0747">Spliceosome</keyword>
<dbReference type="GO" id="GO:0008380">
    <property type="term" value="P:RNA splicing"/>
    <property type="evidence" value="ECO:0007669"/>
    <property type="project" value="UniProtKB-KW"/>
</dbReference>
<keyword evidence="7" id="KW-0508">mRNA splicing</keyword>
<evidence type="ECO:0000313" key="10">
    <source>
        <dbReference type="Proteomes" id="UP000694844"/>
    </source>
</evidence>
<dbReference type="GO" id="GO:0005681">
    <property type="term" value="C:spliceosomal complex"/>
    <property type="evidence" value="ECO:0007669"/>
    <property type="project" value="UniProtKB-KW"/>
</dbReference>
<evidence type="ECO:0000256" key="7">
    <source>
        <dbReference type="ARBA" id="ARBA00023187"/>
    </source>
</evidence>
<dbReference type="GO" id="GO:0006397">
    <property type="term" value="P:mRNA processing"/>
    <property type="evidence" value="ECO:0007669"/>
    <property type="project" value="UniProtKB-KW"/>
</dbReference>
<dbReference type="GO" id="GO:0030165">
    <property type="term" value="F:PDZ domain binding"/>
    <property type="evidence" value="ECO:0007669"/>
    <property type="project" value="TreeGrafter"/>
</dbReference>
<keyword evidence="5" id="KW-0507">mRNA processing</keyword>
<dbReference type="GO" id="GO:0030425">
    <property type="term" value="C:dendrite"/>
    <property type="evidence" value="ECO:0007669"/>
    <property type="project" value="TreeGrafter"/>
</dbReference>